<sequence length="512" mass="56355">MAAPIRVLFRGGTVLTHDDDDHVIPIESDLLVEGKSIKEISPSIQLPTGSDVKVVDCKNKIVSPGFISTHQHLWQSLCKSLWSEFTILEYLCLGLFDNVHHQPNDIFWAELAGALEGIDAGTTTVMDHAHFHYSTEHSDAAIAALEATGLRAVFCFCPSSRLRKHDPLEVDGDIFCDWIMDKIQALAQNAPYGDGRIQIGFGLDEFRFDRATTVDVFKRIKSFGIKHVTTHYFRSPAGGRPTISFYFPLKNSRLALFDEYGIVDPDTHWVVSHATNPMPGDASLLQKHNMYISSAPSSAMQMVMGHPTALYHPTEDFFSHASVGADSHAICGSSLASELRILLQDARAQFNDSLVESWKSPAKLNRSVEDAFNLATVKGARALGMADQIGQLKAGMAADIVVYDGTTPAMYGGAQTNPVTAIVTLSSPADVELVMVDGIIRKENGRLKNVQTAQGDQKWREGANETLTWADISAKLIEKSRVMKSRIHSVDENQMRKSVMQFLNVDPSVVVE</sequence>
<dbReference type="EMBL" id="KN847334">
    <property type="protein sequence ID" value="KIW44606.1"/>
    <property type="molecule type" value="Genomic_DNA"/>
</dbReference>
<dbReference type="RefSeq" id="XP_016264822.1">
    <property type="nucleotide sequence ID" value="XM_016403817.1"/>
</dbReference>
<dbReference type="AlphaFoldDB" id="A0A0D2AXR4"/>
<evidence type="ECO:0000259" key="1">
    <source>
        <dbReference type="Pfam" id="PF01979"/>
    </source>
</evidence>
<name>A0A0D2AXR4_9EURO</name>
<dbReference type="PANTHER" id="PTHR43794:SF5">
    <property type="entry name" value="CHLOROHYDROLASE FAMILY PROTEIN"/>
    <property type="match status" value="1"/>
</dbReference>
<dbReference type="HOGENOM" id="CLU_012358_11_3_1"/>
<protein>
    <recommendedName>
        <fullName evidence="1">Amidohydrolase-related domain-containing protein</fullName>
    </recommendedName>
</protein>
<accession>A0A0D2AXR4</accession>
<dbReference type="InterPro" id="IPR032466">
    <property type="entry name" value="Metal_Hydrolase"/>
</dbReference>
<dbReference type="InterPro" id="IPR011059">
    <property type="entry name" value="Metal-dep_hydrolase_composite"/>
</dbReference>
<dbReference type="OrthoDB" id="194468at2759"/>
<evidence type="ECO:0000313" key="2">
    <source>
        <dbReference type="EMBL" id="KIW44606.1"/>
    </source>
</evidence>
<keyword evidence="3" id="KW-1185">Reference proteome</keyword>
<reference evidence="2 3" key="1">
    <citation type="submission" date="2015-01" db="EMBL/GenBank/DDBJ databases">
        <title>The Genome Sequence of Exophiala oligosperma CBS72588.</title>
        <authorList>
            <consortium name="The Broad Institute Genomics Platform"/>
            <person name="Cuomo C."/>
            <person name="de Hoog S."/>
            <person name="Gorbushina A."/>
            <person name="Stielow B."/>
            <person name="Teixiera M."/>
            <person name="Abouelleil A."/>
            <person name="Chapman S.B."/>
            <person name="Priest M."/>
            <person name="Young S.K."/>
            <person name="Wortman J."/>
            <person name="Nusbaum C."/>
            <person name="Birren B."/>
        </authorList>
    </citation>
    <scope>NUCLEOTIDE SEQUENCE [LARGE SCALE GENOMIC DNA]</scope>
    <source>
        <strain evidence="2 3">CBS 72588</strain>
    </source>
</reference>
<dbReference type="GO" id="GO:0016810">
    <property type="term" value="F:hydrolase activity, acting on carbon-nitrogen (but not peptide) bonds"/>
    <property type="evidence" value="ECO:0007669"/>
    <property type="project" value="InterPro"/>
</dbReference>
<dbReference type="GeneID" id="27355136"/>
<dbReference type="Gene3D" id="2.30.40.10">
    <property type="entry name" value="Urease, subunit C, domain 1"/>
    <property type="match status" value="1"/>
</dbReference>
<dbReference type="SUPFAM" id="SSF51338">
    <property type="entry name" value="Composite domain of metallo-dependent hydrolases"/>
    <property type="match status" value="2"/>
</dbReference>
<evidence type="ECO:0000313" key="3">
    <source>
        <dbReference type="Proteomes" id="UP000053342"/>
    </source>
</evidence>
<dbReference type="SUPFAM" id="SSF51556">
    <property type="entry name" value="Metallo-dependent hydrolases"/>
    <property type="match status" value="1"/>
</dbReference>
<feature type="domain" description="Amidohydrolase-related" evidence="1">
    <location>
        <begin position="61"/>
        <end position="438"/>
    </location>
</feature>
<dbReference type="PANTHER" id="PTHR43794">
    <property type="entry name" value="AMINOHYDROLASE SSNA-RELATED"/>
    <property type="match status" value="1"/>
</dbReference>
<organism evidence="2 3">
    <name type="scientific">Exophiala oligosperma</name>
    <dbReference type="NCBI Taxonomy" id="215243"/>
    <lineage>
        <taxon>Eukaryota</taxon>
        <taxon>Fungi</taxon>
        <taxon>Dikarya</taxon>
        <taxon>Ascomycota</taxon>
        <taxon>Pezizomycotina</taxon>
        <taxon>Eurotiomycetes</taxon>
        <taxon>Chaetothyriomycetidae</taxon>
        <taxon>Chaetothyriales</taxon>
        <taxon>Herpotrichiellaceae</taxon>
        <taxon>Exophiala</taxon>
    </lineage>
</organism>
<gene>
    <name evidence="2" type="ORF">PV06_03062</name>
</gene>
<dbReference type="VEuPathDB" id="FungiDB:PV06_03062"/>
<dbReference type="Pfam" id="PF01979">
    <property type="entry name" value="Amidohydro_1"/>
    <property type="match status" value="1"/>
</dbReference>
<dbReference type="Proteomes" id="UP000053342">
    <property type="component" value="Unassembled WGS sequence"/>
</dbReference>
<proteinExistence type="predicted"/>
<dbReference type="InterPro" id="IPR050287">
    <property type="entry name" value="MTA/SAH_deaminase"/>
</dbReference>
<dbReference type="InterPro" id="IPR006680">
    <property type="entry name" value="Amidohydro-rel"/>
</dbReference>
<dbReference type="STRING" id="215243.A0A0D2AXR4"/>
<dbReference type="Gene3D" id="3.20.20.140">
    <property type="entry name" value="Metal-dependent hydrolases"/>
    <property type="match status" value="1"/>
</dbReference>